<dbReference type="Proteomes" id="UP000007812">
    <property type="component" value="Chromosome"/>
</dbReference>
<sequence length="199" mass="22909">MVFEIKINTLPCDGKKGFTTDGNYFCISNFLSDELAKLSISPAILAEAVIDFLNERMASYTTYWGGGNANGSTRVLDLYIITPDVTKKTLLMISNFNGISEISLLEQFCFEQIMEKLMNYGKNLEKYEVTMPFLYKFVIFETFNVFRKLMNVKYQGIVSRGNEKYMLALENEKALVWKVEEPKINLINKENVMLINLNH</sequence>
<dbReference type="GeneID" id="10492316"/>
<accession>F4FYB1</accession>
<keyword evidence="2" id="KW-1185">Reference proteome</keyword>
<proteinExistence type="predicted"/>
<evidence type="ECO:0000313" key="1">
    <source>
        <dbReference type="EMBL" id="AEB94230.1"/>
    </source>
</evidence>
<dbReference type="HOGENOM" id="CLU_1369522_0_0_2"/>
<dbReference type="OrthoDB" id="34291at2157"/>
<dbReference type="STRING" id="1006006.Mcup_0121"/>
<organism evidence="1 2">
    <name type="scientific">Metallosphaera cuprina (strain Ar-4)</name>
    <dbReference type="NCBI Taxonomy" id="1006006"/>
    <lineage>
        <taxon>Archaea</taxon>
        <taxon>Thermoproteota</taxon>
        <taxon>Thermoprotei</taxon>
        <taxon>Sulfolobales</taxon>
        <taxon>Sulfolobaceae</taxon>
        <taxon>Metallosphaera</taxon>
    </lineage>
</organism>
<gene>
    <name evidence="1" type="ordered locus">Mcup_0121</name>
</gene>
<dbReference type="KEGG" id="mcn:Mcup_0121"/>
<dbReference type="AlphaFoldDB" id="F4FYB1"/>
<dbReference type="RefSeq" id="WP_013736730.1">
    <property type="nucleotide sequence ID" value="NC_015435.1"/>
</dbReference>
<name>F4FYB1_METCR</name>
<dbReference type="EMBL" id="CP002656">
    <property type="protein sequence ID" value="AEB94230.1"/>
    <property type="molecule type" value="Genomic_DNA"/>
</dbReference>
<protein>
    <submittedName>
        <fullName evidence="1">Uncharacterized protein</fullName>
    </submittedName>
</protein>
<dbReference type="PATRIC" id="fig|1006006.8.peg.122"/>
<reference evidence="1 2" key="1">
    <citation type="journal article" date="2011" name="J. Bacteriol.">
        <title>Complete genome sequence of Metallosphaera cuprina, a metal sulfide-oxidizing archaeon from a hot spring.</title>
        <authorList>
            <person name="Liu L.J."/>
            <person name="You X.Y."/>
            <person name="Zheng H."/>
            <person name="Wang S."/>
            <person name="Jiang C.Y."/>
            <person name="Liu S.J."/>
        </authorList>
    </citation>
    <scope>NUCLEOTIDE SEQUENCE [LARGE SCALE GENOMIC DNA]</scope>
    <source>
        <strain evidence="1 2">Ar-4</strain>
    </source>
</reference>
<dbReference type="eggNOG" id="arCOG05928">
    <property type="taxonomic scope" value="Archaea"/>
</dbReference>
<evidence type="ECO:0000313" key="2">
    <source>
        <dbReference type="Proteomes" id="UP000007812"/>
    </source>
</evidence>